<comment type="caution">
    <text evidence="3">The sequence shown here is derived from an EMBL/GenBank/DDBJ whole genome shotgun (WGS) entry which is preliminary data.</text>
</comment>
<proteinExistence type="predicted"/>
<evidence type="ECO:0000256" key="1">
    <source>
        <dbReference type="SAM" id="SignalP"/>
    </source>
</evidence>
<feature type="signal peptide" evidence="1">
    <location>
        <begin position="1"/>
        <end position="22"/>
    </location>
</feature>
<protein>
    <submittedName>
        <fullName evidence="3">PEP-CTERM sorting domain-containing protein</fullName>
    </submittedName>
</protein>
<reference evidence="3 4" key="1">
    <citation type="submission" date="2020-04" db="EMBL/GenBank/DDBJ databases">
        <title>Massilia sp. nov., a cold adapted bacteria isolated from Arctic soil.</title>
        <authorList>
            <person name="Son J."/>
            <person name="Ka J.-O."/>
        </authorList>
    </citation>
    <scope>NUCLEOTIDE SEQUENCE [LARGE SCALE GENOMIC DNA]</scope>
    <source>
        <strain evidence="3 4">ML15P13</strain>
    </source>
</reference>
<dbReference type="RefSeq" id="WP_171081180.1">
    <property type="nucleotide sequence ID" value="NZ_JABAIV010000001.1"/>
</dbReference>
<dbReference type="EMBL" id="JABAIV010000001">
    <property type="protein sequence ID" value="NNG22113.1"/>
    <property type="molecule type" value="Genomic_DNA"/>
</dbReference>
<keyword evidence="4" id="KW-1185">Reference proteome</keyword>
<sequence length="186" mass="19393">MKLLKAFAISMVLATAAASASASVVQTTAPAGSYQQGGNQELGRVTFAAGTNYVSNLSSSVTLVDQGWGGSDPSNGVYVGLYNGENHLYNLHLAGAGHDWSTQTRNFGAADLTELNALLLAIDQSANLAVSMRMFTNSWGYPGWSLTTRNATMSITSSQVPEPASIALFGLAIAGMAAARRRKSAK</sequence>
<keyword evidence="1" id="KW-0732">Signal</keyword>
<dbReference type="InterPro" id="IPR013424">
    <property type="entry name" value="Ice-binding_C"/>
</dbReference>
<evidence type="ECO:0000259" key="2">
    <source>
        <dbReference type="Pfam" id="PF07589"/>
    </source>
</evidence>
<organism evidence="3 4">
    <name type="scientific">Telluria aromaticivorans</name>
    <dbReference type="NCBI Taxonomy" id="2725995"/>
    <lineage>
        <taxon>Bacteria</taxon>
        <taxon>Pseudomonadati</taxon>
        <taxon>Pseudomonadota</taxon>
        <taxon>Betaproteobacteria</taxon>
        <taxon>Burkholderiales</taxon>
        <taxon>Oxalobacteraceae</taxon>
        <taxon>Telluria group</taxon>
        <taxon>Telluria</taxon>
    </lineage>
</organism>
<feature type="chain" id="PRO_5031398015" evidence="1">
    <location>
        <begin position="23"/>
        <end position="186"/>
    </location>
</feature>
<evidence type="ECO:0000313" key="4">
    <source>
        <dbReference type="Proteomes" id="UP000533905"/>
    </source>
</evidence>
<dbReference type="AlphaFoldDB" id="A0A7Y2JXA4"/>
<accession>A0A7Y2JXA4</accession>
<gene>
    <name evidence="3" type="ORF">HGB41_03750</name>
</gene>
<dbReference type="Pfam" id="PF07589">
    <property type="entry name" value="PEP-CTERM"/>
    <property type="match status" value="1"/>
</dbReference>
<evidence type="ECO:0000313" key="3">
    <source>
        <dbReference type="EMBL" id="NNG22113.1"/>
    </source>
</evidence>
<dbReference type="Proteomes" id="UP000533905">
    <property type="component" value="Unassembled WGS sequence"/>
</dbReference>
<name>A0A7Y2JXA4_9BURK</name>
<dbReference type="NCBIfam" id="TIGR02595">
    <property type="entry name" value="PEP_CTERM"/>
    <property type="match status" value="1"/>
</dbReference>
<feature type="domain" description="Ice-binding protein C-terminal" evidence="2">
    <location>
        <begin position="159"/>
        <end position="182"/>
    </location>
</feature>